<dbReference type="Pfam" id="PF13622">
    <property type="entry name" value="4HBT_3"/>
    <property type="match status" value="1"/>
</dbReference>
<dbReference type="AlphaFoldDB" id="A0A5N6E088"/>
<dbReference type="SUPFAM" id="SSF54637">
    <property type="entry name" value="Thioesterase/thiol ester dehydrase-isomerase"/>
    <property type="match status" value="2"/>
</dbReference>
<dbReference type="InterPro" id="IPR049449">
    <property type="entry name" value="TesB_ACOT8-like_N"/>
</dbReference>
<dbReference type="InterPro" id="IPR049450">
    <property type="entry name" value="ACOT8-like_C"/>
</dbReference>
<dbReference type="PANTHER" id="PTHR38110:SF4">
    <property type="entry name" value="THIOESTERASE-LIKE SUPERFAMILY-DOMAIN-CONTAINING PROTEIN"/>
    <property type="match status" value="1"/>
</dbReference>
<feature type="domain" description="Acyl-CoA thioesterase-like N-terminal HotDog" evidence="1">
    <location>
        <begin position="56"/>
        <end position="126"/>
    </location>
</feature>
<dbReference type="VEuPathDB" id="FungiDB:BDV34DRAFT_186733"/>
<feature type="domain" description="Acyl-CoA thioesterase-like C-terminal" evidence="2">
    <location>
        <begin position="185"/>
        <end position="311"/>
    </location>
</feature>
<reference evidence="3 4" key="1">
    <citation type="submission" date="2019-04" db="EMBL/GenBank/DDBJ databases">
        <title>Fungal friends and foes A comparative genomics study of 23 Aspergillus species from section Flavi.</title>
        <authorList>
            <consortium name="DOE Joint Genome Institute"/>
            <person name="Kjaerbolling I."/>
            <person name="Vesth T.C."/>
            <person name="Frisvad J.C."/>
            <person name="Nybo J.L."/>
            <person name="Theobald S."/>
            <person name="Kildgaard S."/>
            <person name="Petersen T.I."/>
            <person name="Kuo A."/>
            <person name="Sato A."/>
            <person name="Lyhne E.K."/>
            <person name="Kogle M.E."/>
            <person name="Wiebenga A."/>
            <person name="Kun R.S."/>
            <person name="Lubbers R.J."/>
            <person name="Makela M.R."/>
            <person name="Barry K."/>
            <person name="Chovatia M."/>
            <person name="Clum A."/>
            <person name="Daum C."/>
            <person name="Haridas S."/>
            <person name="He G."/>
            <person name="LaButti K."/>
            <person name="Lipzen A."/>
            <person name="Mondo S."/>
            <person name="Pangilinan J."/>
            <person name="Riley R."/>
            <person name="Salamov A."/>
            <person name="Simmons B.A."/>
            <person name="Magnuson J.K."/>
            <person name="Henrissat B."/>
            <person name="Mortensen U.H."/>
            <person name="Larsen T.O."/>
            <person name="De vries R.P."/>
            <person name="Grigoriev I.V."/>
            <person name="Machida M."/>
            <person name="Baker S.E."/>
            <person name="Andersen M.R."/>
        </authorList>
    </citation>
    <scope>NUCLEOTIDE SEQUENCE [LARGE SCALE GENOMIC DNA]</scope>
    <source>
        <strain evidence="3 4">CBS 117618</strain>
    </source>
</reference>
<accession>A0A5N6E088</accession>
<evidence type="ECO:0000313" key="4">
    <source>
        <dbReference type="Proteomes" id="UP000326532"/>
    </source>
</evidence>
<dbReference type="PANTHER" id="PTHR38110">
    <property type="entry name" value="CHROMOSOME 23, WHOLE GENOME SHOTGUN SEQUENCE"/>
    <property type="match status" value="1"/>
</dbReference>
<evidence type="ECO:0000259" key="1">
    <source>
        <dbReference type="Pfam" id="PF13622"/>
    </source>
</evidence>
<gene>
    <name evidence="3" type="ORF">BDV34DRAFT_186733</name>
</gene>
<name>A0A5N6E088_ASPPA</name>
<sequence length="328" mass="36513">MSPKDIPISASSVGSDRQPQAYRLTPLEDAIKLTASKNEDNCFLGYLPEDWCTNGDLGLRVYGGFCTALIVSGSSKYFALRHPGSNQPHCVSLHVQFLKPLPCGPFKVSFDDIQKGSRFSVIQAKICPLDSAFSSPYILSVITLGNLHRKTGPSLSLQSKPIPNRQNYCVPWKHDYFDPNKNPPGARFNFLVPKGGPSLLWSPARGQNTRDQWAKVAGENESFNMEYLGLLADSVPALPMNYEPQGLKATETWAFPTVSLTLDIREDPAGKEWILVRSKMRSLRDGRFDMEMQMVDEDNNLLATCRQSCVMFARRSGQGREFSPKASL</sequence>
<dbReference type="Gene3D" id="2.40.160.210">
    <property type="entry name" value="Acyl-CoA thioesterase, double hotdog domain"/>
    <property type="match status" value="1"/>
</dbReference>
<keyword evidence="4" id="KW-1185">Reference proteome</keyword>
<evidence type="ECO:0000259" key="2">
    <source>
        <dbReference type="Pfam" id="PF20789"/>
    </source>
</evidence>
<organism evidence="3 4">
    <name type="scientific">Aspergillus parasiticus</name>
    <dbReference type="NCBI Taxonomy" id="5067"/>
    <lineage>
        <taxon>Eukaryota</taxon>
        <taxon>Fungi</taxon>
        <taxon>Dikarya</taxon>
        <taxon>Ascomycota</taxon>
        <taxon>Pezizomycotina</taxon>
        <taxon>Eurotiomycetes</taxon>
        <taxon>Eurotiomycetidae</taxon>
        <taxon>Eurotiales</taxon>
        <taxon>Aspergillaceae</taxon>
        <taxon>Aspergillus</taxon>
        <taxon>Aspergillus subgen. Circumdati</taxon>
    </lineage>
</organism>
<proteinExistence type="predicted"/>
<protein>
    <submittedName>
        <fullName evidence="3">Thioesterase-like superfamily-domain-containing protein</fullName>
    </submittedName>
</protein>
<dbReference type="Proteomes" id="UP000326532">
    <property type="component" value="Unassembled WGS sequence"/>
</dbReference>
<dbReference type="OMA" id="WCASNGR"/>
<dbReference type="Pfam" id="PF20789">
    <property type="entry name" value="4HBT_3C"/>
    <property type="match status" value="1"/>
</dbReference>
<dbReference type="InterPro" id="IPR029069">
    <property type="entry name" value="HotDog_dom_sf"/>
</dbReference>
<dbReference type="InterPro" id="IPR052389">
    <property type="entry name" value="Sec_Metab_Biosynth-Assoc"/>
</dbReference>
<evidence type="ECO:0000313" key="3">
    <source>
        <dbReference type="EMBL" id="KAB8210424.1"/>
    </source>
</evidence>
<dbReference type="InterPro" id="IPR042171">
    <property type="entry name" value="Acyl-CoA_hotdog"/>
</dbReference>
<dbReference type="EMBL" id="ML734942">
    <property type="protein sequence ID" value="KAB8210424.1"/>
    <property type="molecule type" value="Genomic_DNA"/>
</dbReference>